<proteinExistence type="predicted"/>
<dbReference type="Proteomes" id="UP001311915">
    <property type="component" value="Unassembled WGS sequence"/>
</dbReference>
<evidence type="ECO:0008006" key="4">
    <source>
        <dbReference type="Google" id="ProtNLM"/>
    </source>
</evidence>
<evidence type="ECO:0000256" key="1">
    <source>
        <dbReference type="SAM" id="MobiDB-lite"/>
    </source>
</evidence>
<accession>A0AAV9KIY0</accession>
<reference evidence="2 3" key="1">
    <citation type="submission" date="2023-10" db="EMBL/GenBank/DDBJ databases">
        <title>Genome-Wide Identification Analysis in wild type Solanum Pinnatisectum Reveals Some Genes Defensing Phytophthora Infestans.</title>
        <authorList>
            <person name="Sun C."/>
        </authorList>
    </citation>
    <scope>NUCLEOTIDE SEQUENCE [LARGE SCALE GENOMIC DNA]</scope>
    <source>
        <strain evidence="2">LQN</strain>
        <tissue evidence="2">Leaf</tissue>
    </source>
</reference>
<dbReference type="AlphaFoldDB" id="A0AAV9KIY0"/>
<evidence type="ECO:0000313" key="3">
    <source>
        <dbReference type="Proteomes" id="UP001311915"/>
    </source>
</evidence>
<dbReference type="EMBL" id="JAWPEI010000010">
    <property type="protein sequence ID" value="KAK4713118.1"/>
    <property type="molecule type" value="Genomic_DNA"/>
</dbReference>
<evidence type="ECO:0000313" key="2">
    <source>
        <dbReference type="EMBL" id="KAK4713118.1"/>
    </source>
</evidence>
<sequence length="139" mass="16270">MPPRRALRGCPARRNVEEQKLPNAPEVQPQGEVTNAEFREAIRMFRQVVTNQAGQKKRARQEEADTSRIREFLRMNPLSFTGSSTAEDPENFIEELKKGMKNVARTWFDQWKEVELRMHHLRVGHVLKRLSWGVSFPEN</sequence>
<name>A0AAV9KIY0_9SOLN</name>
<gene>
    <name evidence="2" type="ORF">R3W88_019025</name>
</gene>
<protein>
    <recommendedName>
        <fullName evidence="4">Gag-pol polyprotein</fullName>
    </recommendedName>
</protein>
<feature type="region of interest" description="Disordered" evidence="1">
    <location>
        <begin position="1"/>
        <end position="31"/>
    </location>
</feature>
<comment type="caution">
    <text evidence="2">The sequence shown here is derived from an EMBL/GenBank/DDBJ whole genome shotgun (WGS) entry which is preliminary data.</text>
</comment>
<organism evidence="2 3">
    <name type="scientific">Solanum pinnatisectum</name>
    <name type="common">tansyleaf nightshade</name>
    <dbReference type="NCBI Taxonomy" id="50273"/>
    <lineage>
        <taxon>Eukaryota</taxon>
        <taxon>Viridiplantae</taxon>
        <taxon>Streptophyta</taxon>
        <taxon>Embryophyta</taxon>
        <taxon>Tracheophyta</taxon>
        <taxon>Spermatophyta</taxon>
        <taxon>Magnoliopsida</taxon>
        <taxon>eudicotyledons</taxon>
        <taxon>Gunneridae</taxon>
        <taxon>Pentapetalae</taxon>
        <taxon>asterids</taxon>
        <taxon>lamiids</taxon>
        <taxon>Solanales</taxon>
        <taxon>Solanaceae</taxon>
        <taxon>Solanoideae</taxon>
        <taxon>Solaneae</taxon>
        <taxon>Solanum</taxon>
    </lineage>
</organism>
<keyword evidence="3" id="KW-1185">Reference proteome</keyword>